<dbReference type="PANTHER" id="PTHR30443">
    <property type="entry name" value="INNER MEMBRANE PROTEIN"/>
    <property type="match status" value="1"/>
</dbReference>
<keyword evidence="1" id="KW-0812">Transmembrane</keyword>
<keyword evidence="1" id="KW-0472">Membrane</keyword>
<dbReference type="InterPro" id="IPR040423">
    <property type="entry name" value="PEA_transferase"/>
</dbReference>
<evidence type="ECO:0000256" key="1">
    <source>
        <dbReference type="SAM" id="Phobius"/>
    </source>
</evidence>
<evidence type="ECO:0000313" key="4">
    <source>
        <dbReference type="Proteomes" id="UP000321807"/>
    </source>
</evidence>
<feature type="domain" description="Phosphoethanolamine transferase N-terminal" evidence="2">
    <location>
        <begin position="52"/>
        <end position="159"/>
    </location>
</feature>
<accession>A0A5B9E067</accession>
<dbReference type="GO" id="GO:0009244">
    <property type="term" value="P:lipopolysaccharide core region biosynthetic process"/>
    <property type="evidence" value="ECO:0007669"/>
    <property type="project" value="TreeGrafter"/>
</dbReference>
<proteinExistence type="predicted"/>
<name>A0A5B9E067_9GAMM</name>
<feature type="transmembrane region" description="Helical" evidence="1">
    <location>
        <begin position="66"/>
        <end position="85"/>
    </location>
</feature>
<organism evidence="3 4">
    <name type="scientific">Rhodanobacter glycinis</name>
    <dbReference type="NCBI Taxonomy" id="582702"/>
    <lineage>
        <taxon>Bacteria</taxon>
        <taxon>Pseudomonadati</taxon>
        <taxon>Pseudomonadota</taxon>
        <taxon>Gammaproteobacteria</taxon>
        <taxon>Lysobacterales</taxon>
        <taxon>Rhodanobacteraceae</taxon>
        <taxon>Rhodanobacter</taxon>
    </lineage>
</organism>
<dbReference type="Proteomes" id="UP000321807">
    <property type="component" value="Chromosome"/>
</dbReference>
<dbReference type="EMBL" id="CP042807">
    <property type="protein sequence ID" value="QEE23830.1"/>
    <property type="molecule type" value="Genomic_DNA"/>
</dbReference>
<dbReference type="AlphaFoldDB" id="A0A5B9E067"/>
<dbReference type="GO" id="GO:0005886">
    <property type="term" value="C:plasma membrane"/>
    <property type="evidence" value="ECO:0007669"/>
    <property type="project" value="UniProtKB-SubCell"/>
</dbReference>
<evidence type="ECO:0000259" key="2">
    <source>
        <dbReference type="Pfam" id="PF08019"/>
    </source>
</evidence>
<dbReference type="PANTHER" id="PTHR30443:SF0">
    <property type="entry name" value="PHOSPHOETHANOLAMINE TRANSFERASE EPTA"/>
    <property type="match status" value="1"/>
</dbReference>
<feature type="transmembrane region" description="Helical" evidence="1">
    <location>
        <begin position="40"/>
        <end position="59"/>
    </location>
</feature>
<dbReference type="Pfam" id="PF08019">
    <property type="entry name" value="EptA_B_N"/>
    <property type="match status" value="1"/>
</dbReference>
<gene>
    <name evidence="3" type="ORF">CS053_04355</name>
</gene>
<feature type="transmembrane region" description="Helical" evidence="1">
    <location>
        <begin position="12"/>
        <end position="34"/>
    </location>
</feature>
<dbReference type="InterPro" id="IPR012549">
    <property type="entry name" value="EptA-like_N"/>
</dbReference>
<feature type="transmembrane region" description="Helical" evidence="1">
    <location>
        <begin position="187"/>
        <end position="205"/>
    </location>
</feature>
<feature type="transmembrane region" description="Helical" evidence="1">
    <location>
        <begin position="149"/>
        <end position="167"/>
    </location>
</feature>
<protein>
    <submittedName>
        <fullName evidence="3">DUF1705 domain-containing protein</fullName>
    </submittedName>
</protein>
<dbReference type="GO" id="GO:0016776">
    <property type="term" value="F:phosphotransferase activity, phosphate group as acceptor"/>
    <property type="evidence" value="ECO:0007669"/>
    <property type="project" value="TreeGrafter"/>
</dbReference>
<feature type="transmembrane region" description="Helical" evidence="1">
    <location>
        <begin position="114"/>
        <end position="137"/>
    </location>
</feature>
<sequence>MTNTIVRGRVRATHCALTTLLALLMLPNLVWLWHDHSLPVWVEAIIMPAILLLVFFAIFGKVAWLGCLLLAPLVLLAPMETYFIALYHHPTSSEAIATAVATNPAEIREYFGHAVWPMGLIFLLTFAFALWTAWLCYRHKSCMPKRLRAWVLTLAIATPLASAGVAIATGHGKLAKRAGNVMTVGSLLGRTVALGYPFGVFPRIAKYRSEWIAMRADAQRLMSYRFGATRDTRIEKRQVYVLVIGESSRRSHWQLFGYQRATTPSWSTHSTSCRSRA</sequence>
<dbReference type="KEGG" id="rgl:CS053_04355"/>
<reference evidence="3 4" key="1">
    <citation type="submission" date="2019-08" db="EMBL/GenBank/DDBJ databases">
        <title>Complete genome sequence of Rhodanobacter glycinis strain T01E-68 isolated from tomato root.</title>
        <authorList>
            <person name="Weon H.-Y."/>
            <person name="Lee S.A."/>
        </authorList>
    </citation>
    <scope>NUCLEOTIDE SEQUENCE [LARGE SCALE GENOMIC DNA]</scope>
    <source>
        <strain evidence="3 4">T01E-68</strain>
    </source>
</reference>
<keyword evidence="1" id="KW-1133">Transmembrane helix</keyword>
<evidence type="ECO:0000313" key="3">
    <source>
        <dbReference type="EMBL" id="QEE23830.1"/>
    </source>
</evidence>